<evidence type="ECO:0000313" key="2">
    <source>
        <dbReference type="Proteomes" id="UP001187343"/>
    </source>
</evidence>
<accession>A0AA88P1W5</accession>
<protein>
    <submittedName>
        <fullName evidence="1">Uncharacterized protein</fullName>
    </submittedName>
</protein>
<dbReference type="AlphaFoldDB" id="A0AA88P1W5"/>
<sequence>MDDISLCFASWWIFWCEPASPLQTDEVGRCSSFALRVTVRARARHSGNPSQPWMWLSLSYQQQKKSLSNAAILYIEIHLQRHHEWITGVAGGGA</sequence>
<keyword evidence="2" id="KW-1185">Reference proteome</keyword>
<dbReference type="EMBL" id="JAUYZG010000023">
    <property type="protein sequence ID" value="KAK2870944.1"/>
    <property type="molecule type" value="Genomic_DNA"/>
</dbReference>
<gene>
    <name evidence="1" type="ORF">Q8A67_023471</name>
</gene>
<comment type="caution">
    <text evidence="1">The sequence shown here is derived from an EMBL/GenBank/DDBJ whole genome shotgun (WGS) entry which is preliminary data.</text>
</comment>
<dbReference type="Proteomes" id="UP001187343">
    <property type="component" value="Unassembled WGS sequence"/>
</dbReference>
<proteinExistence type="predicted"/>
<organism evidence="1 2">
    <name type="scientific">Cirrhinus molitorella</name>
    <name type="common">mud carp</name>
    <dbReference type="NCBI Taxonomy" id="172907"/>
    <lineage>
        <taxon>Eukaryota</taxon>
        <taxon>Metazoa</taxon>
        <taxon>Chordata</taxon>
        <taxon>Craniata</taxon>
        <taxon>Vertebrata</taxon>
        <taxon>Euteleostomi</taxon>
        <taxon>Actinopterygii</taxon>
        <taxon>Neopterygii</taxon>
        <taxon>Teleostei</taxon>
        <taxon>Ostariophysi</taxon>
        <taxon>Cypriniformes</taxon>
        <taxon>Cyprinidae</taxon>
        <taxon>Labeoninae</taxon>
        <taxon>Labeonini</taxon>
        <taxon>Cirrhinus</taxon>
    </lineage>
</organism>
<reference evidence="1" key="1">
    <citation type="submission" date="2023-08" db="EMBL/GenBank/DDBJ databases">
        <title>Chromosome-level Genome Assembly of mud carp (Cirrhinus molitorella).</title>
        <authorList>
            <person name="Liu H."/>
        </authorList>
    </citation>
    <scope>NUCLEOTIDE SEQUENCE</scope>
    <source>
        <strain evidence="1">Prfri</strain>
        <tissue evidence="1">Muscle</tissue>
    </source>
</reference>
<evidence type="ECO:0000313" key="1">
    <source>
        <dbReference type="EMBL" id="KAK2870944.1"/>
    </source>
</evidence>
<name>A0AA88P1W5_9TELE</name>